<gene>
    <name evidence="2" type="ORF">PZA18_14240</name>
</gene>
<keyword evidence="3" id="KW-1185">Reference proteome</keyword>
<dbReference type="Pfam" id="PF12773">
    <property type="entry name" value="DZR"/>
    <property type="match status" value="1"/>
</dbReference>
<name>A0ABT7DYR9_9NEIS</name>
<evidence type="ECO:0000313" key="2">
    <source>
        <dbReference type="EMBL" id="MDK2125212.1"/>
    </source>
</evidence>
<reference evidence="2" key="1">
    <citation type="submission" date="2023-03" db="EMBL/GenBank/DDBJ databases">
        <title>Chitinimonas shenzhenensis gen. nov., sp. nov., a novel member of family Burkholderiaceae isolated from activated sludge collected in Shen Zhen, China.</title>
        <authorList>
            <person name="Wang X."/>
        </authorList>
    </citation>
    <scope>NUCLEOTIDE SEQUENCE</scope>
    <source>
        <strain evidence="2">DQS-5</strain>
    </source>
</reference>
<protein>
    <submittedName>
        <fullName evidence="2">Zinc ribbon domain-containing protein</fullName>
    </submittedName>
</protein>
<accession>A0ABT7DYR9</accession>
<proteinExistence type="predicted"/>
<dbReference type="RefSeq" id="WP_284101523.1">
    <property type="nucleotide sequence ID" value="NZ_JARRAF010000016.1"/>
</dbReference>
<dbReference type="Proteomes" id="UP001172778">
    <property type="component" value="Unassembled WGS sequence"/>
</dbReference>
<evidence type="ECO:0000259" key="1">
    <source>
        <dbReference type="Pfam" id="PF12773"/>
    </source>
</evidence>
<dbReference type="EMBL" id="JARRAF010000016">
    <property type="protein sequence ID" value="MDK2125212.1"/>
    <property type="molecule type" value="Genomic_DNA"/>
</dbReference>
<feature type="domain" description="DZANK-type" evidence="1">
    <location>
        <begin position="167"/>
        <end position="211"/>
    </location>
</feature>
<evidence type="ECO:0000313" key="3">
    <source>
        <dbReference type="Proteomes" id="UP001172778"/>
    </source>
</evidence>
<sequence length="217" mass="23165">MSDVKFSNNYRDLCRREGVDAGFQFEFYCERCQDTWRTPFSAYRKGQVSGWLGRAAGIFGGVLGDAGRAADGFADAGFGEARDEAFKEAIESAKQHFHRCAKCYQYVCDPCWDTSKGLCRNCAPDAKVHGEAAKAQGLVQAVEEAAHAEGRNRAGSVDVKADKQLVCPACGTETHGAKFCPGCGAKLAAQAFCRDCGAQLAPGAKFCGDCGSKASDN</sequence>
<comment type="caution">
    <text evidence="2">The sequence shown here is derived from an EMBL/GenBank/DDBJ whole genome shotgun (WGS) entry which is preliminary data.</text>
</comment>
<organism evidence="2 3">
    <name type="scientific">Parachitinimonas caeni</name>
    <dbReference type="NCBI Taxonomy" id="3031301"/>
    <lineage>
        <taxon>Bacteria</taxon>
        <taxon>Pseudomonadati</taxon>
        <taxon>Pseudomonadota</taxon>
        <taxon>Betaproteobacteria</taxon>
        <taxon>Neisseriales</taxon>
        <taxon>Chitinibacteraceae</taxon>
        <taxon>Parachitinimonas</taxon>
    </lineage>
</organism>
<dbReference type="InterPro" id="IPR025874">
    <property type="entry name" value="DZR"/>
</dbReference>